<dbReference type="CDD" id="cd00862">
    <property type="entry name" value="ProRS_anticodon_zinc"/>
    <property type="match status" value="1"/>
</dbReference>
<keyword evidence="6" id="KW-0547">Nucleotide-binding</keyword>
<dbReference type="SUPFAM" id="SSF52954">
    <property type="entry name" value="Class II aaRS ABD-related"/>
    <property type="match status" value="1"/>
</dbReference>
<dbReference type="GO" id="GO:0006433">
    <property type="term" value="P:prolyl-tRNA aminoacylation"/>
    <property type="evidence" value="ECO:0007669"/>
    <property type="project" value="InterPro"/>
</dbReference>
<keyword evidence="4" id="KW-0436">Ligase</keyword>
<evidence type="ECO:0000256" key="3">
    <source>
        <dbReference type="ARBA" id="ARBA00012831"/>
    </source>
</evidence>
<dbReference type="Gene3D" id="3.30.110.30">
    <property type="entry name" value="C-terminal domain of ProRS"/>
    <property type="match status" value="1"/>
</dbReference>
<reference evidence="17" key="1">
    <citation type="submission" date="2022-07" db="EMBL/GenBank/DDBJ databases">
        <title>Taxonomy of Aspergillus series Nigri: significant species reduction supported by multi-species coalescent approaches.</title>
        <authorList>
            <person name="Bian C."/>
            <person name="Kusuya Y."/>
            <person name="Sklenar F."/>
            <person name="D'hooge E."/>
            <person name="Yaguchi T."/>
            <person name="Takahashi H."/>
            <person name="Hubka V."/>
        </authorList>
    </citation>
    <scope>NUCLEOTIDE SEQUENCE</scope>
    <source>
        <strain evidence="17">CBS 733.88</strain>
    </source>
</reference>
<dbReference type="PROSITE" id="PS50920">
    <property type="entry name" value="SOLCAR"/>
    <property type="match status" value="3"/>
</dbReference>
<comment type="catalytic activity">
    <reaction evidence="14">
        <text>tRNA(Pro) + L-proline + ATP = L-prolyl-tRNA(Pro) + AMP + diphosphate</text>
        <dbReference type="Rhea" id="RHEA:14305"/>
        <dbReference type="Rhea" id="RHEA-COMP:9700"/>
        <dbReference type="Rhea" id="RHEA-COMP:9702"/>
        <dbReference type="ChEBI" id="CHEBI:30616"/>
        <dbReference type="ChEBI" id="CHEBI:33019"/>
        <dbReference type="ChEBI" id="CHEBI:60039"/>
        <dbReference type="ChEBI" id="CHEBI:78442"/>
        <dbReference type="ChEBI" id="CHEBI:78532"/>
        <dbReference type="ChEBI" id="CHEBI:456215"/>
        <dbReference type="EC" id="6.1.1.15"/>
    </reaction>
</comment>
<dbReference type="Gene3D" id="3.30.930.10">
    <property type="entry name" value="Bira Bifunctional Protein, Domain 2"/>
    <property type="match status" value="2"/>
</dbReference>
<evidence type="ECO:0000313" key="17">
    <source>
        <dbReference type="EMBL" id="GKZ24627.1"/>
    </source>
</evidence>
<keyword evidence="12" id="KW-0030">Aminoacyl-tRNA synthetase</keyword>
<keyword evidence="7" id="KW-0496">Mitochondrion</keyword>
<comment type="caution">
    <text evidence="17">The sequence shown here is derived from an EMBL/GenBank/DDBJ whole genome shotgun (WGS) entry which is preliminary data.</text>
</comment>
<dbReference type="GO" id="GO:0005737">
    <property type="term" value="C:cytoplasm"/>
    <property type="evidence" value="ECO:0007669"/>
    <property type="project" value="InterPro"/>
</dbReference>
<dbReference type="Gene3D" id="3.40.50.800">
    <property type="entry name" value="Anticodon-binding domain"/>
    <property type="match status" value="1"/>
</dbReference>
<evidence type="ECO:0000256" key="12">
    <source>
        <dbReference type="ARBA" id="ARBA00023146"/>
    </source>
</evidence>
<dbReference type="InterPro" id="IPR018108">
    <property type="entry name" value="MCP_transmembrane"/>
</dbReference>
<evidence type="ECO:0000256" key="4">
    <source>
        <dbReference type="ARBA" id="ARBA00022598"/>
    </source>
</evidence>
<gene>
    <name evidence="17" type="ORF">AbraCBS73388_011615</name>
</gene>
<feature type="repeat" description="Solcar" evidence="15">
    <location>
        <begin position="215"/>
        <end position="302"/>
    </location>
</feature>
<name>A0A9W5YZ15_9EURO</name>
<dbReference type="AlphaFoldDB" id="A0A9W5YZ15"/>
<evidence type="ECO:0000256" key="11">
    <source>
        <dbReference type="ARBA" id="ARBA00023136"/>
    </source>
</evidence>
<dbReference type="GO" id="GO:0017101">
    <property type="term" value="C:aminoacyl-tRNA synthetase multienzyme complex"/>
    <property type="evidence" value="ECO:0007669"/>
    <property type="project" value="TreeGrafter"/>
</dbReference>
<evidence type="ECO:0000259" key="16">
    <source>
        <dbReference type="SMART" id="SM00946"/>
    </source>
</evidence>
<dbReference type="Gene3D" id="1.50.40.10">
    <property type="entry name" value="Mitochondrial carrier domain"/>
    <property type="match status" value="2"/>
</dbReference>
<evidence type="ECO:0000256" key="13">
    <source>
        <dbReference type="ARBA" id="ARBA00029731"/>
    </source>
</evidence>
<evidence type="ECO:0000256" key="1">
    <source>
        <dbReference type="ARBA" id="ARBA00004141"/>
    </source>
</evidence>
<evidence type="ECO:0000256" key="5">
    <source>
        <dbReference type="ARBA" id="ARBA00022692"/>
    </source>
</evidence>
<keyword evidence="5 15" id="KW-0812">Transmembrane</keyword>
<dbReference type="PANTHER" id="PTHR43382:SF2">
    <property type="entry name" value="BIFUNCTIONAL GLUTAMATE_PROLINE--TRNA LIGASE"/>
    <property type="match status" value="1"/>
</dbReference>
<sequence length="770" mass="84782">MEPNAENLTTSPVDWRENVKDLAAGAAGGVAQVLIGQPFDIVKVRLQTQVGGSALSAAQTIYAQEGARSFYKGTLVPLLGVGACVSIQFGAFHGFRQFIESYNYRNDPSKDPTLSLPQFYLAGGAAGVANSILSGPVEHIRIRLQTQPHGAARLYSGPWDCARSIIRTVGPTGLYRGQVVTLLREFHGYGVWFAAYEGLVGVLQHHEQKPREELPNWQIAVCGGLAGEALWLLSHPLDVIKSKMQSDGFGSDREYHSMRHAFKETWVVGGVRGLFQGLGPALLRAMPVSAGTFATVELVHKMEIPDDVICGLDAPCHTLSPGLASAVPLITPTTGKKKKSTGATLSGIDVAKNEDFARWYQQVLLKGEMIDYYDVSGCYILRPASWEIWEILQDWFNSRIKKMGVRNCSFPLFVTEDLLNKEQNHVDGFSAEVAWVTQSRLYRDLLAIPIVPGRKTEKEKFAGADYTTTVEAYIPATGRAIQGATSHGLGQNFSKMFDIAVEAPCEDGTDKDGAHKTFVWQNSWAYSTRVLGVMVMVHGDDKGLVIPPRVAPTQVILVPVGITASTPADVKQRVLQCIVDIRQSLQNASIRTEIDVREEYSPGWKFNHWELRGIPIRLEVGPKELQTGLCSFARRDDGGKGSIPISSVAAGVAEVLETIQSDMYDRALAKFRDNLKLITNWDDFTLAINRKHLCLIPFCLQEECEDKIKRLSEGTTESGSEHDARAPSMGAKSLCIPFKQPSELTDANMPCLRQGCDRMAKKWCMFGRSY</sequence>
<dbReference type="InterPro" id="IPR004499">
    <property type="entry name" value="Pro-tRNA-ligase_IIa_arc-type"/>
</dbReference>
<dbReference type="Proteomes" id="UP001143548">
    <property type="component" value="Unassembled WGS sequence"/>
</dbReference>
<feature type="repeat" description="Solcar" evidence="15">
    <location>
        <begin position="19"/>
        <end position="98"/>
    </location>
</feature>
<dbReference type="GO" id="GO:0004827">
    <property type="term" value="F:proline-tRNA ligase activity"/>
    <property type="evidence" value="ECO:0007669"/>
    <property type="project" value="UniProtKB-EC"/>
</dbReference>
<dbReference type="SUPFAM" id="SSF64586">
    <property type="entry name" value="C-terminal domain of ProRS"/>
    <property type="match status" value="1"/>
</dbReference>
<feature type="repeat" description="Solcar" evidence="15">
    <location>
        <begin position="114"/>
        <end position="202"/>
    </location>
</feature>
<dbReference type="SUPFAM" id="SSF55681">
    <property type="entry name" value="Class II aaRS and biotin synthetases"/>
    <property type="match status" value="2"/>
</dbReference>
<keyword evidence="7" id="KW-0999">Mitochondrion inner membrane</keyword>
<evidence type="ECO:0000256" key="14">
    <source>
        <dbReference type="ARBA" id="ARBA00047671"/>
    </source>
</evidence>
<comment type="similarity">
    <text evidence="2">Belongs to the class-II aminoacyl-tRNA synthetase family.</text>
</comment>
<keyword evidence="8" id="KW-0067">ATP-binding</keyword>
<evidence type="ECO:0000256" key="9">
    <source>
        <dbReference type="ARBA" id="ARBA00022917"/>
    </source>
</evidence>
<dbReference type="InterPro" id="IPR023395">
    <property type="entry name" value="MCP_dom_sf"/>
</dbReference>
<dbReference type="FunFam" id="3.40.50.800:FF:000005">
    <property type="entry name" value="bifunctional glutamate/proline--tRNA ligase"/>
    <property type="match status" value="1"/>
</dbReference>
<evidence type="ECO:0000256" key="6">
    <source>
        <dbReference type="ARBA" id="ARBA00022741"/>
    </source>
</evidence>
<evidence type="ECO:0000256" key="2">
    <source>
        <dbReference type="ARBA" id="ARBA00008226"/>
    </source>
</evidence>
<dbReference type="EMBL" id="BROQ01000090">
    <property type="protein sequence ID" value="GKZ24627.1"/>
    <property type="molecule type" value="Genomic_DNA"/>
</dbReference>
<dbReference type="Pfam" id="PF03129">
    <property type="entry name" value="HGTP_anticodon"/>
    <property type="match status" value="1"/>
</dbReference>
<protein>
    <recommendedName>
        <fullName evidence="3">proline--tRNA ligase</fullName>
        <ecNumber evidence="3">6.1.1.15</ecNumber>
    </recommendedName>
    <alternativeName>
        <fullName evidence="13">Prolyl-tRNA synthetase</fullName>
    </alternativeName>
</protein>
<keyword evidence="10" id="KW-1133">Transmembrane helix</keyword>
<dbReference type="GO" id="GO:0016020">
    <property type="term" value="C:membrane"/>
    <property type="evidence" value="ECO:0007669"/>
    <property type="project" value="UniProtKB-SubCell"/>
</dbReference>
<dbReference type="InterPro" id="IPR045864">
    <property type="entry name" value="aa-tRNA-synth_II/BPL/LPL"/>
</dbReference>
<evidence type="ECO:0000256" key="8">
    <source>
        <dbReference type="ARBA" id="ARBA00022840"/>
    </source>
</evidence>
<dbReference type="InterPro" id="IPR004154">
    <property type="entry name" value="Anticodon-bd"/>
</dbReference>
<feature type="domain" description="Proline-tRNA ligase class II C-terminal" evidence="16">
    <location>
        <begin position="681"/>
        <end position="770"/>
    </location>
</feature>
<evidence type="ECO:0000256" key="7">
    <source>
        <dbReference type="ARBA" id="ARBA00022792"/>
    </source>
</evidence>
<evidence type="ECO:0000313" key="18">
    <source>
        <dbReference type="Proteomes" id="UP001143548"/>
    </source>
</evidence>
<dbReference type="Pfam" id="PF09180">
    <property type="entry name" value="ProRS-C_1"/>
    <property type="match status" value="1"/>
</dbReference>
<dbReference type="SUPFAM" id="SSF103506">
    <property type="entry name" value="Mitochondrial carrier"/>
    <property type="match status" value="1"/>
</dbReference>
<dbReference type="InterPro" id="IPR017449">
    <property type="entry name" value="Pro-tRNA_synth_II"/>
</dbReference>
<organism evidence="17 18">
    <name type="scientific">Aspergillus brasiliensis</name>
    <dbReference type="NCBI Taxonomy" id="319629"/>
    <lineage>
        <taxon>Eukaryota</taxon>
        <taxon>Fungi</taxon>
        <taxon>Dikarya</taxon>
        <taxon>Ascomycota</taxon>
        <taxon>Pezizomycotina</taxon>
        <taxon>Eurotiomycetes</taxon>
        <taxon>Eurotiomycetidae</taxon>
        <taxon>Eurotiales</taxon>
        <taxon>Aspergillaceae</taxon>
        <taxon>Aspergillus</taxon>
        <taxon>Aspergillus subgen. Circumdati</taxon>
    </lineage>
</organism>
<dbReference type="PANTHER" id="PTHR43382">
    <property type="entry name" value="PROLYL-TRNA SYNTHETASE"/>
    <property type="match status" value="1"/>
</dbReference>
<keyword evidence="11 15" id="KW-0472">Membrane</keyword>
<evidence type="ECO:0000256" key="15">
    <source>
        <dbReference type="PROSITE-ProRule" id="PRU00282"/>
    </source>
</evidence>
<proteinExistence type="inferred from homology"/>
<dbReference type="SMART" id="SM00946">
    <property type="entry name" value="ProRS-C_1"/>
    <property type="match status" value="1"/>
</dbReference>
<dbReference type="EC" id="6.1.1.15" evidence="3"/>
<dbReference type="InterPro" id="IPR036621">
    <property type="entry name" value="Anticodon-bd_dom_sf"/>
</dbReference>
<dbReference type="Pfam" id="PF00153">
    <property type="entry name" value="Mito_carr"/>
    <property type="match status" value="3"/>
</dbReference>
<dbReference type="FunFam" id="3.30.110.30:FF:000001">
    <property type="entry name" value="Bifunctional glutamate/proline--tRNA ligase"/>
    <property type="match status" value="1"/>
</dbReference>
<dbReference type="GO" id="GO:0005524">
    <property type="term" value="F:ATP binding"/>
    <property type="evidence" value="ECO:0007669"/>
    <property type="project" value="UniProtKB-KW"/>
</dbReference>
<dbReference type="InterPro" id="IPR016061">
    <property type="entry name" value="Pro-tRNA_ligase_II_C"/>
</dbReference>
<comment type="subcellular location">
    <subcellularLocation>
        <location evidence="1">Membrane</location>
        <topology evidence="1">Multi-pass membrane protein</topology>
    </subcellularLocation>
</comment>
<accession>A0A9W5YZ15</accession>
<evidence type="ECO:0000256" key="10">
    <source>
        <dbReference type="ARBA" id="ARBA00022989"/>
    </source>
</evidence>
<keyword evidence="9" id="KW-0648">Protein biosynthesis</keyword>